<feature type="transmembrane region" description="Helical" evidence="10">
    <location>
        <begin position="9"/>
        <end position="33"/>
    </location>
</feature>
<evidence type="ECO:0000256" key="4">
    <source>
        <dbReference type="ARBA" id="ARBA00022679"/>
    </source>
</evidence>
<evidence type="ECO:0000256" key="7">
    <source>
        <dbReference type="ARBA" id="ARBA00022989"/>
    </source>
</evidence>
<evidence type="ECO:0000256" key="2">
    <source>
        <dbReference type="ARBA" id="ARBA00008661"/>
    </source>
</evidence>
<dbReference type="PANTHER" id="PTHR11214:SF3">
    <property type="entry name" value="BETA-1,3-GALACTOSYLTRANSFERASE 6"/>
    <property type="match status" value="1"/>
</dbReference>
<evidence type="ECO:0000256" key="10">
    <source>
        <dbReference type="RuleBase" id="RU363063"/>
    </source>
</evidence>
<dbReference type="EMBL" id="CALNXK010000233">
    <property type="protein sequence ID" value="CAH3178005.1"/>
    <property type="molecule type" value="Genomic_DNA"/>
</dbReference>
<accession>A0ABN8RJJ7</accession>
<dbReference type="EC" id="2.4.1.-" evidence="10"/>
<keyword evidence="6 10" id="KW-0735">Signal-anchor</keyword>
<organism evidence="11 12">
    <name type="scientific">Porites lobata</name>
    <dbReference type="NCBI Taxonomy" id="104759"/>
    <lineage>
        <taxon>Eukaryota</taxon>
        <taxon>Metazoa</taxon>
        <taxon>Cnidaria</taxon>
        <taxon>Anthozoa</taxon>
        <taxon>Hexacorallia</taxon>
        <taxon>Scleractinia</taxon>
        <taxon>Fungiina</taxon>
        <taxon>Poritidae</taxon>
        <taxon>Porites</taxon>
    </lineage>
</organism>
<evidence type="ECO:0000256" key="5">
    <source>
        <dbReference type="ARBA" id="ARBA00022692"/>
    </source>
</evidence>
<name>A0ABN8RJJ7_9CNID</name>
<keyword evidence="5 10" id="KW-0812">Transmembrane</keyword>
<evidence type="ECO:0000313" key="11">
    <source>
        <dbReference type="EMBL" id="CAH3178005.1"/>
    </source>
</evidence>
<dbReference type="Gene3D" id="3.90.550.50">
    <property type="match status" value="1"/>
</dbReference>
<keyword evidence="9 10" id="KW-0472">Membrane</keyword>
<sequence length="384" mass="45348">MSCPRLPALLVYMLFISSVCCSVALMFYTYFLIQPPRVRNPSLLPQIGCTPDKYQEANHEEQQEISNINPIPLIDFKDLGSKKEKVMLLIIVSTAPQRMDRRQAIRDTWWKHCDGSMVKCVFVTDGFIANHAQRRLAIQERNIHKDMELQPLQGGREFGFRFLNQIKWAMATFHFRYLLRIDDDYFLCLKKLLAELPMRPKKNLVWGFFHCQRRGKMTWIDEAFMIFTRDIIQTFLAQNESSMLCHPHADQQIGLWLNQITRKIFFHDKRLYHDPPASFSPKFQNITNVCDSYLGVHGTYVDKMRYFGRNANDSAKKSHSIPKFSSFCPTTKFDYRFMHRIFRFEPKLCKDNPTWNVERTMFVGRERQYALRASGHTREVTNGR</sequence>
<keyword evidence="4" id="KW-0808">Transferase</keyword>
<reference evidence="11 12" key="1">
    <citation type="submission" date="2022-05" db="EMBL/GenBank/DDBJ databases">
        <authorList>
            <consortium name="Genoscope - CEA"/>
            <person name="William W."/>
        </authorList>
    </citation>
    <scope>NUCLEOTIDE SEQUENCE [LARGE SCALE GENOMIC DNA]</scope>
</reference>
<dbReference type="Proteomes" id="UP001159405">
    <property type="component" value="Unassembled WGS sequence"/>
</dbReference>
<evidence type="ECO:0000256" key="1">
    <source>
        <dbReference type="ARBA" id="ARBA00004323"/>
    </source>
</evidence>
<keyword evidence="12" id="KW-1185">Reference proteome</keyword>
<evidence type="ECO:0000256" key="6">
    <source>
        <dbReference type="ARBA" id="ARBA00022968"/>
    </source>
</evidence>
<dbReference type="PANTHER" id="PTHR11214">
    <property type="entry name" value="BETA-1,3-N-ACETYLGLUCOSAMINYLTRANSFERASE"/>
    <property type="match status" value="1"/>
</dbReference>
<comment type="caution">
    <text evidence="11">The sequence shown here is derived from an EMBL/GenBank/DDBJ whole genome shotgun (WGS) entry which is preliminary data.</text>
</comment>
<comment type="similarity">
    <text evidence="2 10">Belongs to the glycosyltransferase 31 family.</text>
</comment>
<protein>
    <recommendedName>
        <fullName evidence="10">Hexosyltransferase</fullName>
        <ecNumber evidence="10">2.4.1.-</ecNumber>
    </recommendedName>
</protein>
<evidence type="ECO:0000313" key="12">
    <source>
        <dbReference type="Proteomes" id="UP001159405"/>
    </source>
</evidence>
<gene>
    <name evidence="11" type="ORF">PLOB_00020050</name>
</gene>
<evidence type="ECO:0000256" key="8">
    <source>
        <dbReference type="ARBA" id="ARBA00023034"/>
    </source>
</evidence>
<evidence type="ECO:0000256" key="9">
    <source>
        <dbReference type="ARBA" id="ARBA00023136"/>
    </source>
</evidence>
<evidence type="ECO:0000256" key="3">
    <source>
        <dbReference type="ARBA" id="ARBA00022676"/>
    </source>
</evidence>
<dbReference type="Pfam" id="PF01762">
    <property type="entry name" value="Galactosyl_T"/>
    <property type="match status" value="1"/>
</dbReference>
<keyword evidence="7 10" id="KW-1133">Transmembrane helix</keyword>
<keyword evidence="8 10" id="KW-0333">Golgi apparatus</keyword>
<keyword evidence="3 10" id="KW-0328">Glycosyltransferase</keyword>
<dbReference type="InterPro" id="IPR002659">
    <property type="entry name" value="Glyco_trans_31"/>
</dbReference>
<proteinExistence type="inferred from homology"/>
<comment type="subcellular location">
    <subcellularLocation>
        <location evidence="1 10">Golgi apparatus membrane</location>
        <topology evidence="1 10">Single-pass type II membrane protein</topology>
    </subcellularLocation>
</comment>